<accession>A0A7X8SQU2</accession>
<dbReference type="RefSeq" id="WP_168885349.1">
    <property type="nucleotide sequence ID" value="NZ_JABAIL010000013.1"/>
</dbReference>
<sequence>MILQELTPAQTHMILNPIKSKNTDLLKFALFDLFFKEILMLEQEWKLPHPKSWQESLFIYVSRGKKYDEYIYNIHQNIFLEPFKLENRRIQLRKLIKEILPLCGNGQGYKAIQLNEEFKLLDIFHQTLSFKDFNIFFLNSKGRKLKSELKLSLNYYNQQLISPDFNEKGIYEILKDIGSNIFLLNNFNAELIEKLNSNFSTFIKGSTIKDSSEYTIVFEILYEVMTLPIFTNMNIIDSFTGSFDSGFYYE</sequence>
<reference evidence="1 2" key="1">
    <citation type="submission" date="2020-04" db="EMBL/GenBank/DDBJ databases">
        <title>Flammeovirga sp. SR4, a novel species isolated from seawater.</title>
        <authorList>
            <person name="Wang X."/>
        </authorList>
    </citation>
    <scope>NUCLEOTIDE SEQUENCE [LARGE SCALE GENOMIC DNA]</scope>
    <source>
        <strain evidence="1 2">SR4</strain>
    </source>
</reference>
<keyword evidence="2" id="KW-1185">Reference proteome</keyword>
<gene>
    <name evidence="1" type="ORF">HGP29_25780</name>
</gene>
<name>A0A7X8SQU2_9BACT</name>
<dbReference type="Proteomes" id="UP000585050">
    <property type="component" value="Unassembled WGS sequence"/>
</dbReference>
<protein>
    <submittedName>
        <fullName evidence="1">Uncharacterized protein</fullName>
    </submittedName>
</protein>
<proteinExistence type="predicted"/>
<comment type="caution">
    <text evidence="1">The sequence shown here is derived from an EMBL/GenBank/DDBJ whole genome shotgun (WGS) entry which is preliminary data.</text>
</comment>
<evidence type="ECO:0000313" key="1">
    <source>
        <dbReference type="EMBL" id="NLR94641.1"/>
    </source>
</evidence>
<organism evidence="1 2">
    <name type="scientific">Flammeovirga agarivorans</name>
    <dbReference type="NCBI Taxonomy" id="2726742"/>
    <lineage>
        <taxon>Bacteria</taxon>
        <taxon>Pseudomonadati</taxon>
        <taxon>Bacteroidota</taxon>
        <taxon>Cytophagia</taxon>
        <taxon>Cytophagales</taxon>
        <taxon>Flammeovirgaceae</taxon>
        <taxon>Flammeovirga</taxon>
    </lineage>
</organism>
<dbReference type="EMBL" id="JABAIL010000013">
    <property type="protein sequence ID" value="NLR94641.1"/>
    <property type="molecule type" value="Genomic_DNA"/>
</dbReference>
<evidence type="ECO:0000313" key="2">
    <source>
        <dbReference type="Proteomes" id="UP000585050"/>
    </source>
</evidence>
<dbReference type="AlphaFoldDB" id="A0A7X8SQU2"/>